<protein>
    <recommendedName>
        <fullName evidence="4">DUF2911 domain-containing protein</fullName>
    </recommendedName>
</protein>
<gene>
    <name evidence="2" type="ORF">Rhal01_03614</name>
</gene>
<sequence>MKIQNQGKMLIMYTMLALVSSLYAEPLDPAIISKEPVTGAGYRLPIQKQGLGFNKKNGRIFYIPLRLDGHRNIKITIWHGHDNSGDKGFKWRLLDSTKGRELSRGFAKTEGPQSWVVRDITSLKPVLILEDADSRFKGKAPGNGFAISVSRIK</sequence>
<evidence type="ECO:0000313" key="3">
    <source>
        <dbReference type="Proteomes" id="UP001424741"/>
    </source>
</evidence>
<evidence type="ECO:0000256" key="1">
    <source>
        <dbReference type="SAM" id="SignalP"/>
    </source>
</evidence>
<reference evidence="2 3" key="1">
    <citation type="submission" date="2024-02" db="EMBL/GenBank/DDBJ databases">
        <title>Rubritalea halochordaticola NBRC 107102.</title>
        <authorList>
            <person name="Ichikawa N."/>
            <person name="Katano-Makiyama Y."/>
            <person name="Hidaka K."/>
        </authorList>
    </citation>
    <scope>NUCLEOTIDE SEQUENCE [LARGE SCALE GENOMIC DNA]</scope>
    <source>
        <strain evidence="2 3">NBRC 107102</strain>
    </source>
</reference>
<feature type="signal peptide" evidence="1">
    <location>
        <begin position="1"/>
        <end position="24"/>
    </location>
</feature>
<keyword evidence="1" id="KW-0732">Signal</keyword>
<feature type="chain" id="PRO_5046461080" description="DUF2911 domain-containing protein" evidence="1">
    <location>
        <begin position="25"/>
        <end position="153"/>
    </location>
</feature>
<proteinExistence type="predicted"/>
<dbReference type="RefSeq" id="WP_346189932.1">
    <property type="nucleotide sequence ID" value="NZ_BAABRL010000015.1"/>
</dbReference>
<organism evidence="2 3">
    <name type="scientific">Rubritalea halochordaticola</name>
    <dbReference type="NCBI Taxonomy" id="714537"/>
    <lineage>
        <taxon>Bacteria</taxon>
        <taxon>Pseudomonadati</taxon>
        <taxon>Verrucomicrobiota</taxon>
        <taxon>Verrucomicrobiia</taxon>
        <taxon>Verrucomicrobiales</taxon>
        <taxon>Rubritaleaceae</taxon>
        <taxon>Rubritalea</taxon>
    </lineage>
</organism>
<comment type="caution">
    <text evidence="2">The sequence shown here is derived from an EMBL/GenBank/DDBJ whole genome shotgun (WGS) entry which is preliminary data.</text>
</comment>
<dbReference type="EMBL" id="BAABRL010000015">
    <property type="protein sequence ID" value="GAA5497418.1"/>
    <property type="molecule type" value="Genomic_DNA"/>
</dbReference>
<accession>A0ABP9V421</accession>
<evidence type="ECO:0008006" key="4">
    <source>
        <dbReference type="Google" id="ProtNLM"/>
    </source>
</evidence>
<name>A0ABP9V421_9BACT</name>
<keyword evidence="3" id="KW-1185">Reference proteome</keyword>
<dbReference type="Proteomes" id="UP001424741">
    <property type="component" value="Unassembled WGS sequence"/>
</dbReference>
<evidence type="ECO:0000313" key="2">
    <source>
        <dbReference type="EMBL" id="GAA5497418.1"/>
    </source>
</evidence>